<proteinExistence type="predicted"/>
<protein>
    <submittedName>
        <fullName evidence="2">Uncharacterized protein</fullName>
    </submittedName>
</protein>
<keyword evidence="1" id="KW-0732">Signal</keyword>
<evidence type="ECO:0000256" key="1">
    <source>
        <dbReference type="SAM" id="SignalP"/>
    </source>
</evidence>
<feature type="signal peptide" evidence="1">
    <location>
        <begin position="1"/>
        <end position="21"/>
    </location>
</feature>
<organism evidence="2 3">
    <name type="scientific">Ustilago trichophora</name>
    <dbReference type="NCBI Taxonomy" id="86804"/>
    <lineage>
        <taxon>Eukaryota</taxon>
        <taxon>Fungi</taxon>
        <taxon>Dikarya</taxon>
        <taxon>Basidiomycota</taxon>
        <taxon>Ustilaginomycotina</taxon>
        <taxon>Ustilaginomycetes</taxon>
        <taxon>Ustilaginales</taxon>
        <taxon>Ustilaginaceae</taxon>
        <taxon>Ustilago</taxon>
    </lineage>
</organism>
<feature type="chain" id="PRO_5022710591" evidence="1">
    <location>
        <begin position="22"/>
        <end position="247"/>
    </location>
</feature>
<reference evidence="2 3" key="1">
    <citation type="submission" date="2018-03" db="EMBL/GenBank/DDBJ databases">
        <authorList>
            <person name="Guldener U."/>
        </authorList>
    </citation>
    <scope>NUCLEOTIDE SEQUENCE [LARGE SCALE GENOMIC DNA]</scope>
    <source>
        <strain evidence="2 3">NBRC100155</strain>
    </source>
</reference>
<dbReference type="AlphaFoldDB" id="A0A5C3EF29"/>
<dbReference type="EMBL" id="OOIN01000027">
    <property type="protein sequence ID" value="SPO29274.1"/>
    <property type="molecule type" value="Genomic_DNA"/>
</dbReference>
<dbReference type="OrthoDB" id="2545620at2759"/>
<evidence type="ECO:0000313" key="3">
    <source>
        <dbReference type="Proteomes" id="UP000324022"/>
    </source>
</evidence>
<name>A0A5C3EF29_9BASI</name>
<sequence length="247" mass="28313">MKVPLVLRILLQAVFFALVLGVSIPPVPSRLSQVKEALKLVDETQLRYLKEESLAKRLYNFASLEGGAERPYGLHQQLQSQTFYRMMIDHYDQAKTKAIDDAILQGRRTQTPVNVEYRVDRNGQIVGFNPQQAHAEYDRLTAEFWRNHAGLYVDAYLKRLASGQEKLRGPTHDFTSRFSDLQDDKRQVFAHWPASQAKQYFDWHLGQLYHASFGPYVHPKLSVNDADAERRLFSAGASSSSSSRRID</sequence>
<evidence type="ECO:0000313" key="2">
    <source>
        <dbReference type="EMBL" id="SPO29274.1"/>
    </source>
</evidence>
<keyword evidence="3" id="KW-1185">Reference proteome</keyword>
<gene>
    <name evidence="2" type="ORF">UTRI_06223</name>
</gene>
<accession>A0A5C3EF29</accession>
<dbReference type="Proteomes" id="UP000324022">
    <property type="component" value="Unassembled WGS sequence"/>
</dbReference>